<keyword evidence="2 5" id="KW-0812">Transmembrane</keyword>
<feature type="transmembrane region" description="Helical" evidence="5">
    <location>
        <begin position="273"/>
        <end position="301"/>
    </location>
</feature>
<keyword evidence="3 5" id="KW-1133">Transmembrane helix</keyword>
<evidence type="ECO:0000256" key="4">
    <source>
        <dbReference type="ARBA" id="ARBA00023136"/>
    </source>
</evidence>
<evidence type="ECO:0000256" key="5">
    <source>
        <dbReference type="SAM" id="Phobius"/>
    </source>
</evidence>
<evidence type="ECO:0000313" key="8">
    <source>
        <dbReference type="Proteomes" id="UP000238649"/>
    </source>
</evidence>
<evidence type="ECO:0000313" key="7">
    <source>
        <dbReference type="EMBL" id="PRM87612.1"/>
    </source>
</evidence>
<feature type="transmembrane region" description="Helical" evidence="5">
    <location>
        <begin position="242"/>
        <end position="261"/>
    </location>
</feature>
<reference evidence="7 8" key="1">
    <citation type="submission" date="2017-09" db="EMBL/GenBank/DDBJ databases">
        <title>Reassesment of A. cryaerophilus.</title>
        <authorList>
            <person name="Perez-Cataluna A."/>
            <person name="Collado L."/>
            <person name="Salgado O."/>
            <person name="Lefinanco V."/>
            <person name="Figueras M.J."/>
        </authorList>
    </citation>
    <scope>NUCLEOTIDE SEQUENCE [LARGE SCALE GENOMIC DNA]</scope>
    <source>
        <strain evidence="7 8">LMG 9871</strain>
    </source>
</reference>
<dbReference type="EMBL" id="NXGH01000041">
    <property type="protein sequence ID" value="PRM87612.1"/>
    <property type="molecule type" value="Genomic_DNA"/>
</dbReference>
<evidence type="ECO:0000259" key="6">
    <source>
        <dbReference type="Pfam" id="PF04932"/>
    </source>
</evidence>
<evidence type="ECO:0000256" key="1">
    <source>
        <dbReference type="ARBA" id="ARBA00004141"/>
    </source>
</evidence>
<feature type="transmembrane region" description="Helical" evidence="5">
    <location>
        <begin position="12"/>
        <end position="34"/>
    </location>
</feature>
<evidence type="ECO:0000256" key="3">
    <source>
        <dbReference type="ARBA" id="ARBA00022989"/>
    </source>
</evidence>
<keyword evidence="4 5" id="KW-0472">Membrane</keyword>
<dbReference type="PANTHER" id="PTHR37422:SF13">
    <property type="entry name" value="LIPOPOLYSACCHARIDE BIOSYNTHESIS PROTEIN PA4999-RELATED"/>
    <property type="match status" value="1"/>
</dbReference>
<organism evidence="7 8">
    <name type="scientific">Aliarcobacter cryaerophilus</name>
    <dbReference type="NCBI Taxonomy" id="28198"/>
    <lineage>
        <taxon>Bacteria</taxon>
        <taxon>Pseudomonadati</taxon>
        <taxon>Campylobacterota</taxon>
        <taxon>Epsilonproteobacteria</taxon>
        <taxon>Campylobacterales</taxon>
        <taxon>Arcobacteraceae</taxon>
        <taxon>Aliarcobacter</taxon>
    </lineage>
</organism>
<comment type="caution">
    <text evidence="7">The sequence shown here is derived from an EMBL/GenBank/DDBJ whole genome shotgun (WGS) entry which is preliminary data.</text>
</comment>
<feature type="transmembrane region" description="Helical" evidence="5">
    <location>
        <begin position="138"/>
        <end position="154"/>
    </location>
</feature>
<protein>
    <recommendedName>
        <fullName evidence="6">O-antigen ligase-related domain-containing protein</fullName>
    </recommendedName>
</protein>
<dbReference type="Proteomes" id="UP000238649">
    <property type="component" value="Unassembled WGS sequence"/>
</dbReference>
<dbReference type="InterPro" id="IPR051533">
    <property type="entry name" value="WaaL-like"/>
</dbReference>
<dbReference type="PANTHER" id="PTHR37422">
    <property type="entry name" value="TEICHURONIC ACID BIOSYNTHESIS PROTEIN TUAE"/>
    <property type="match status" value="1"/>
</dbReference>
<evidence type="ECO:0000256" key="2">
    <source>
        <dbReference type="ARBA" id="ARBA00022692"/>
    </source>
</evidence>
<dbReference type="RefSeq" id="WP_105912540.1">
    <property type="nucleotide sequence ID" value="NZ_NXGH01000041.1"/>
</dbReference>
<feature type="domain" description="O-antigen ligase-related" evidence="6">
    <location>
        <begin position="98"/>
        <end position="254"/>
    </location>
</feature>
<feature type="transmembrane region" description="Helical" evidence="5">
    <location>
        <begin position="66"/>
        <end position="83"/>
    </location>
</feature>
<dbReference type="AlphaFoldDB" id="A0A2S9SM22"/>
<name>A0A2S9SM22_9BACT</name>
<dbReference type="Pfam" id="PF04932">
    <property type="entry name" value="Wzy_C"/>
    <property type="match status" value="1"/>
</dbReference>
<proteinExistence type="predicted"/>
<feature type="transmembrane region" description="Helical" evidence="5">
    <location>
        <begin position="90"/>
        <end position="109"/>
    </location>
</feature>
<dbReference type="InterPro" id="IPR007016">
    <property type="entry name" value="O-antigen_ligase-rel_domated"/>
</dbReference>
<dbReference type="GO" id="GO:0016020">
    <property type="term" value="C:membrane"/>
    <property type="evidence" value="ECO:0007669"/>
    <property type="project" value="UniProtKB-SubCell"/>
</dbReference>
<feature type="transmembrane region" description="Helical" evidence="5">
    <location>
        <begin position="115"/>
        <end position="131"/>
    </location>
</feature>
<accession>A0A2S9SM22</accession>
<feature type="transmembrane region" description="Helical" evidence="5">
    <location>
        <begin position="321"/>
        <end position="340"/>
    </location>
</feature>
<comment type="subcellular location">
    <subcellularLocation>
        <location evidence="1">Membrane</location>
        <topology evidence="1">Multi-pass membrane protein</topology>
    </subcellularLocation>
</comment>
<feature type="non-terminal residue" evidence="7">
    <location>
        <position position="1"/>
    </location>
</feature>
<sequence length="344" mass="40181">VLFLLFIDKRFIYLIISGFILGMFFSEIISYLIYFNLLPYKLKLFNIIIYEAQGINNPSPFLNHSFYNMLLSIVIGLMLYNLLKNKNNFFIKFVSVFFIITASINLVLVGGRIGYLSYVVIIGVVLFILYEKNTLKKILPTGLLILSMFFYLAYNNSSQFKIRIDNAISDKEKIFNQDGNDYNSSIGLRIGFWLYSVDVIKENLFFGVGTGNHMDAVKSKLTKEHKYISNIEHPHNEYIKNLLQFGVIGFIFFLNIFYQIFKLKIYDEDLKNYLIILTTGVCCLLLTDVFVKNILIIFLLFISVCTSKTDYLKNYKFNLGIKIISLYITLIMFFLFIFLLEKIY</sequence>
<gene>
    <name evidence="7" type="ORF">CJ671_09890</name>
</gene>